<dbReference type="AlphaFoldDB" id="A0A080ZY94"/>
<dbReference type="Proteomes" id="UP000028582">
    <property type="component" value="Unassembled WGS sequence"/>
</dbReference>
<evidence type="ECO:0000313" key="3">
    <source>
        <dbReference type="Proteomes" id="UP000028582"/>
    </source>
</evidence>
<evidence type="ECO:0000256" key="1">
    <source>
        <dbReference type="SAM" id="MobiDB-lite"/>
    </source>
</evidence>
<name>A0A080ZY94_PHYNI</name>
<organism evidence="2 3">
    <name type="scientific">Phytophthora nicotianae P1976</name>
    <dbReference type="NCBI Taxonomy" id="1317066"/>
    <lineage>
        <taxon>Eukaryota</taxon>
        <taxon>Sar</taxon>
        <taxon>Stramenopiles</taxon>
        <taxon>Oomycota</taxon>
        <taxon>Peronosporomycetes</taxon>
        <taxon>Peronosporales</taxon>
        <taxon>Peronosporaceae</taxon>
        <taxon>Phytophthora</taxon>
    </lineage>
</organism>
<feature type="region of interest" description="Disordered" evidence="1">
    <location>
        <begin position="1"/>
        <end position="30"/>
    </location>
</feature>
<dbReference type="EMBL" id="ANJA01002172">
    <property type="protein sequence ID" value="ETO71605.1"/>
    <property type="molecule type" value="Genomic_DNA"/>
</dbReference>
<reference evidence="2 3" key="1">
    <citation type="submission" date="2013-11" db="EMBL/GenBank/DDBJ databases">
        <title>The Genome Sequence of Phytophthora parasitica P1976.</title>
        <authorList>
            <consortium name="The Broad Institute Genomics Platform"/>
            <person name="Russ C."/>
            <person name="Tyler B."/>
            <person name="Panabieres F."/>
            <person name="Shan W."/>
            <person name="Tripathy S."/>
            <person name="Grunwald N."/>
            <person name="Machado M."/>
            <person name="Johnson C.S."/>
            <person name="Walker B."/>
            <person name="Young S."/>
            <person name="Zeng Q."/>
            <person name="Gargeya S."/>
            <person name="Fitzgerald M."/>
            <person name="Haas B."/>
            <person name="Abouelleil A."/>
            <person name="Allen A.W."/>
            <person name="Alvarado L."/>
            <person name="Arachchi H.M."/>
            <person name="Berlin A.M."/>
            <person name="Chapman S.B."/>
            <person name="Gainer-Dewar J."/>
            <person name="Goldberg J."/>
            <person name="Griggs A."/>
            <person name="Gujja S."/>
            <person name="Hansen M."/>
            <person name="Howarth C."/>
            <person name="Imamovic A."/>
            <person name="Ireland A."/>
            <person name="Larimer J."/>
            <person name="McCowan C."/>
            <person name="Murphy C."/>
            <person name="Pearson M."/>
            <person name="Poon T.W."/>
            <person name="Priest M."/>
            <person name="Roberts A."/>
            <person name="Saif S."/>
            <person name="Shea T."/>
            <person name="Sisk P."/>
            <person name="Sykes S."/>
            <person name="Wortman J."/>
            <person name="Nusbaum C."/>
            <person name="Birren B."/>
        </authorList>
    </citation>
    <scope>NUCLEOTIDE SEQUENCE [LARGE SCALE GENOMIC DNA]</scope>
    <source>
        <strain evidence="2 3">P1976</strain>
    </source>
</reference>
<proteinExistence type="predicted"/>
<feature type="compositionally biased region" description="Basic residues" evidence="1">
    <location>
        <begin position="1"/>
        <end position="19"/>
    </location>
</feature>
<accession>A0A080ZY94</accession>
<protein>
    <submittedName>
        <fullName evidence="2">Uncharacterized protein</fullName>
    </submittedName>
</protein>
<gene>
    <name evidence="2" type="ORF">F444_12083</name>
</gene>
<sequence length="56" mass="6984">MKRHLKKKKKKCDKRSKARRTNEKKERRKIQNKTYYIRRKWNISLALMLSRSSTFS</sequence>
<evidence type="ECO:0000313" key="2">
    <source>
        <dbReference type="EMBL" id="ETO71605.1"/>
    </source>
</evidence>
<comment type="caution">
    <text evidence="2">The sequence shown here is derived from an EMBL/GenBank/DDBJ whole genome shotgun (WGS) entry which is preliminary data.</text>
</comment>